<reference evidence="3 4" key="1">
    <citation type="submission" date="2017-06" db="EMBL/GenBank/DDBJ databases">
        <title>Ant-infecting Ophiocordyceps genomes reveal a high diversity of potential behavioral manipulation genes and a possible major role for enterotoxins.</title>
        <authorList>
            <person name="De Bekker C."/>
            <person name="Evans H.C."/>
            <person name="Brachmann A."/>
            <person name="Hughes D.P."/>
        </authorList>
    </citation>
    <scope>NUCLEOTIDE SEQUENCE [LARGE SCALE GENOMIC DNA]</scope>
    <source>
        <strain evidence="3 4">1348a</strain>
    </source>
</reference>
<dbReference type="EMBL" id="NJEU01000283">
    <property type="protein sequence ID" value="PHH77127.1"/>
    <property type="molecule type" value="Genomic_DNA"/>
</dbReference>
<organism evidence="3 4">
    <name type="scientific">Ophiocordyceps australis</name>
    <dbReference type="NCBI Taxonomy" id="1399860"/>
    <lineage>
        <taxon>Eukaryota</taxon>
        <taxon>Fungi</taxon>
        <taxon>Dikarya</taxon>
        <taxon>Ascomycota</taxon>
        <taxon>Pezizomycotina</taxon>
        <taxon>Sordariomycetes</taxon>
        <taxon>Hypocreomycetidae</taxon>
        <taxon>Hypocreales</taxon>
        <taxon>Ophiocordycipitaceae</taxon>
        <taxon>Ophiocordyceps</taxon>
    </lineage>
</organism>
<proteinExistence type="predicted"/>
<dbReference type="SUPFAM" id="SSF49482">
    <property type="entry name" value="Aromatic compound dioxygenase"/>
    <property type="match status" value="1"/>
</dbReference>
<feature type="domain" description="Intradiol ring-cleavage dioxygenases" evidence="2">
    <location>
        <begin position="134"/>
        <end position="229"/>
    </location>
</feature>
<keyword evidence="4" id="KW-1185">Reference proteome</keyword>
<gene>
    <name evidence="3" type="ORF">CDD82_3657</name>
</gene>
<sequence>MAKFAAVAALLALSAGVLAHPSKPDEIRHHLQTRSRVASYAKRAVEKCSGSADAAAVRERAVARRSNKLEALRQKRGIQVSASGLERRGDKAAFEKYNAISHDRTPGGFNRDTPAKDLFADNATSALMPETIIGPYYVEGELQRTDLTDGQAGVPTHLDFQFIDINTCKPMPNLLIDIWSANATGVYSGVAAPLQGGVNTTHGRGVQTTDGDGVVQFDSNFPGHYEGRTNHFHVMSTDGANVMPNGTFEGGNVRHIGQVYFDPSLIEAVEALDPYKSNQQPVTSNTEDEFTADVASEDFDPFMNYAYLGENPQDGVLMWLTIGLDPVADYNKNRTPASHWYSDGGVDLTNGTPLP</sequence>
<dbReference type="Gene3D" id="2.60.130.10">
    <property type="entry name" value="Aromatic compound dioxygenase"/>
    <property type="match status" value="1"/>
</dbReference>
<feature type="signal peptide" evidence="1">
    <location>
        <begin position="1"/>
        <end position="19"/>
    </location>
</feature>
<evidence type="ECO:0000313" key="3">
    <source>
        <dbReference type="EMBL" id="PHH77127.1"/>
    </source>
</evidence>
<dbReference type="PANTHER" id="PTHR34315:SF2">
    <property type="entry name" value="ANCHORED DIOXYGENASE, PUTATIVE (AFU_ORTHOLOGUE AFUA_3G01800)-RELATED"/>
    <property type="match status" value="1"/>
</dbReference>
<keyword evidence="1" id="KW-0732">Signal</keyword>
<comment type="caution">
    <text evidence="3">The sequence shown here is derived from an EMBL/GenBank/DDBJ whole genome shotgun (WGS) entry which is preliminary data.</text>
</comment>
<dbReference type="InterPro" id="IPR000627">
    <property type="entry name" value="Intradiol_dOase_C"/>
</dbReference>
<accession>A0A2C5Z7X9</accession>
<dbReference type="PANTHER" id="PTHR34315">
    <property type="match status" value="1"/>
</dbReference>
<dbReference type="InterPro" id="IPR015889">
    <property type="entry name" value="Intradiol_dOase_core"/>
</dbReference>
<dbReference type="AlphaFoldDB" id="A0A2C5Z7X9"/>
<dbReference type="GO" id="GO:0008199">
    <property type="term" value="F:ferric iron binding"/>
    <property type="evidence" value="ECO:0007669"/>
    <property type="project" value="InterPro"/>
</dbReference>
<dbReference type="OrthoDB" id="4131217at2759"/>
<evidence type="ECO:0000259" key="2">
    <source>
        <dbReference type="Pfam" id="PF00775"/>
    </source>
</evidence>
<feature type="chain" id="PRO_5012722320" description="Intradiol ring-cleavage dioxygenases domain-containing protein" evidence="1">
    <location>
        <begin position="20"/>
        <end position="355"/>
    </location>
</feature>
<dbReference type="Pfam" id="PF00775">
    <property type="entry name" value="Dioxygenase_C"/>
    <property type="match status" value="1"/>
</dbReference>
<evidence type="ECO:0000313" key="4">
    <source>
        <dbReference type="Proteomes" id="UP000224854"/>
    </source>
</evidence>
<name>A0A2C5Z7X9_9HYPO</name>
<dbReference type="Proteomes" id="UP000224854">
    <property type="component" value="Unassembled WGS sequence"/>
</dbReference>
<evidence type="ECO:0000256" key="1">
    <source>
        <dbReference type="SAM" id="SignalP"/>
    </source>
</evidence>
<dbReference type="CDD" id="cd03457">
    <property type="entry name" value="intradiol_dioxygenase_like"/>
    <property type="match status" value="1"/>
</dbReference>
<protein>
    <recommendedName>
        <fullName evidence="2">Intradiol ring-cleavage dioxygenases domain-containing protein</fullName>
    </recommendedName>
</protein>
<dbReference type="GO" id="GO:0016702">
    <property type="term" value="F:oxidoreductase activity, acting on single donors with incorporation of molecular oxygen, incorporation of two atoms of oxygen"/>
    <property type="evidence" value="ECO:0007669"/>
    <property type="project" value="InterPro"/>
</dbReference>